<dbReference type="Pfam" id="PF15624">
    <property type="entry name" value="Mif2_N"/>
    <property type="match status" value="1"/>
</dbReference>
<feature type="compositionally biased region" description="Low complexity" evidence="7">
    <location>
        <begin position="201"/>
        <end position="212"/>
    </location>
</feature>
<dbReference type="FunFam" id="2.60.120.10:FF:000033">
    <property type="entry name" value="Centromere protein C 1"/>
    <property type="match status" value="1"/>
</dbReference>
<keyword evidence="3" id="KW-0238">DNA-binding</keyword>
<proteinExistence type="inferred from homology"/>
<name>A0AAN6ELL1_EXODE</name>
<feature type="compositionally biased region" description="Acidic residues" evidence="7">
    <location>
        <begin position="471"/>
        <end position="481"/>
    </location>
</feature>
<dbReference type="SUPFAM" id="SSF51182">
    <property type="entry name" value="RmlC-like cupins"/>
    <property type="match status" value="1"/>
</dbReference>
<evidence type="ECO:0000256" key="2">
    <source>
        <dbReference type="ARBA" id="ARBA00010291"/>
    </source>
</evidence>
<feature type="compositionally biased region" description="Basic and acidic residues" evidence="7">
    <location>
        <begin position="378"/>
        <end position="389"/>
    </location>
</feature>
<comment type="similarity">
    <text evidence="2">Belongs to the CENP-C/MIF2 family.</text>
</comment>
<evidence type="ECO:0000313" key="11">
    <source>
        <dbReference type="Proteomes" id="UP001161757"/>
    </source>
</evidence>
<keyword evidence="4" id="KW-0539">Nucleus</keyword>
<evidence type="ECO:0000256" key="1">
    <source>
        <dbReference type="ARBA" id="ARBA00004123"/>
    </source>
</evidence>
<feature type="compositionally biased region" description="Basic and acidic residues" evidence="7">
    <location>
        <begin position="482"/>
        <end position="491"/>
    </location>
</feature>
<dbReference type="InterPro" id="IPR028386">
    <property type="entry name" value="CENP-C/Mif2/cnp3"/>
</dbReference>
<dbReference type="GO" id="GO:0019237">
    <property type="term" value="F:centromeric DNA binding"/>
    <property type="evidence" value="ECO:0007669"/>
    <property type="project" value="InterPro"/>
</dbReference>
<dbReference type="InterPro" id="IPR025974">
    <property type="entry name" value="Mif2/CENP-C_cupin"/>
</dbReference>
<dbReference type="InterPro" id="IPR011051">
    <property type="entry name" value="RmlC_Cupin_sf"/>
</dbReference>
<accession>A0AAN6ELL1</accession>
<evidence type="ECO:0000313" key="10">
    <source>
        <dbReference type="EMBL" id="KAJ8986829.1"/>
    </source>
</evidence>
<organism evidence="10 11">
    <name type="scientific">Exophiala dermatitidis</name>
    <name type="common">Black yeast-like fungus</name>
    <name type="synonym">Wangiella dermatitidis</name>
    <dbReference type="NCBI Taxonomy" id="5970"/>
    <lineage>
        <taxon>Eukaryota</taxon>
        <taxon>Fungi</taxon>
        <taxon>Dikarya</taxon>
        <taxon>Ascomycota</taxon>
        <taxon>Pezizomycotina</taxon>
        <taxon>Eurotiomycetes</taxon>
        <taxon>Chaetothyriomycetidae</taxon>
        <taxon>Chaetothyriales</taxon>
        <taxon>Herpotrichiellaceae</taxon>
        <taxon>Exophiala</taxon>
    </lineage>
</organism>
<comment type="subcellular location">
    <subcellularLocation>
        <location evidence="1">Nucleus</location>
    </subcellularLocation>
</comment>
<evidence type="ECO:0000256" key="4">
    <source>
        <dbReference type="ARBA" id="ARBA00023242"/>
    </source>
</evidence>
<dbReference type="Pfam" id="PF11699">
    <property type="entry name" value="CENP-C_C"/>
    <property type="match status" value="1"/>
</dbReference>
<evidence type="ECO:0000259" key="9">
    <source>
        <dbReference type="Pfam" id="PF15624"/>
    </source>
</evidence>
<dbReference type="InterPro" id="IPR028929">
    <property type="entry name" value="Mif2_N"/>
</dbReference>
<sequence length="649" mass="71858">MAPRVAPRRQRDNVDYSAIGKLGRRTGVTLEQRPLDANGMEEISGMFSSPRKQSPLKKMTTMENVDETSPSPEAHEESVNRTNLNPTPLRTPASRGSTRRRSVLPPRSTSPKKTGISGTARKSDGVDIFSTSKHALSDDLEDRENTPEPTPSRNEQSRRITTSPAKTPLRDIDANGVNSAPRSRRRLTDIEQEHYEENPEPAENGAPEVAEPTLEAVEVAHEIQDFVAPFGDDDYHDDGHDEATENESNEQSAGLGTALDETDDQEANQTFEPERSEPPSIQNQANSRRKRKSDVIDGPQPSPTTTKKRRGGRPPASEKRKERETSKSKLPSSKAKAKPPPKPGNPDVGMSSRQQQELDEVIAKVRARPDPPRSLYILRRETPADDTVTHTRSGRVSIKPLAYWRNERCVYGGSPNHASLDENARFPLNSIKEIVRTEELDMAMKKKQGKRKTKKTGRKAASRQPTAEASEISDSDTEMDEDPAHDPHAEPWETETGTLRGLVSVWDQDEQAPLEEEEEVEIAHAPGAIKVRDVKGSSLHEGPTFRYAKLLSTNFFGTGLVELPPGGVKRPKNSRRMHMSFFVVKGRVTVTVGPVDGEASGSMSRFSIGKGGFWQVPRGNQYSIANELDKTARIFFSQGCETSFQEEGS</sequence>
<dbReference type="Proteomes" id="UP001161757">
    <property type="component" value="Unassembled WGS sequence"/>
</dbReference>
<feature type="region of interest" description="Disordered" evidence="7">
    <location>
        <begin position="1"/>
        <end position="392"/>
    </location>
</feature>
<reference evidence="10" key="1">
    <citation type="submission" date="2023-01" db="EMBL/GenBank/DDBJ databases">
        <title>Exophiala dermititidis isolated from Cystic Fibrosis Patient.</title>
        <authorList>
            <person name="Kurbessoian T."/>
            <person name="Crocker A."/>
            <person name="Murante D."/>
            <person name="Hogan D.A."/>
            <person name="Stajich J.E."/>
        </authorList>
    </citation>
    <scope>NUCLEOTIDE SEQUENCE</scope>
    <source>
        <strain evidence="10">Ex8</strain>
    </source>
</reference>
<feature type="compositionally biased region" description="Basic and acidic residues" evidence="7">
    <location>
        <begin position="361"/>
        <end position="371"/>
    </location>
</feature>
<protein>
    <recommendedName>
        <fullName evidence="6">CENP-C homolog</fullName>
    </recommendedName>
</protein>
<feature type="compositionally biased region" description="Polar residues" evidence="7">
    <location>
        <begin position="61"/>
        <end position="71"/>
    </location>
</feature>
<feature type="domain" description="Mif2/CENP-C cupin" evidence="8">
    <location>
        <begin position="545"/>
        <end position="638"/>
    </location>
</feature>
<evidence type="ECO:0000259" key="8">
    <source>
        <dbReference type="Pfam" id="PF11699"/>
    </source>
</evidence>
<evidence type="ECO:0000256" key="7">
    <source>
        <dbReference type="SAM" id="MobiDB-lite"/>
    </source>
</evidence>
<gene>
    <name evidence="10" type="primary">MIF2</name>
    <name evidence="10" type="ORF">HRR80_009131</name>
</gene>
<feature type="domain" description="Mif2 N-terminal" evidence="9">
    <location>
        <begin position="16"/>
        <end position="159"/>
    </location>
</feature>
<dbReference type="GO" id="GO:0000776">
    <property type="term" value="C:kinetochore"/>
    <property type="evidence" value="ECO:0007669"/>
    <property type="project" value="InterPro"/>
</dbReference>
<dbReference type="GO" id="GO:0051455">
    <property type="term" value="P:spindle attachment to meiosis I kinetochore"/>
    <property type="evidence" value="ECO:0007669"/>
    <property type="project" value="TreeGrafter"/>
</dbReference>
<dbReference type="AlphaFoldDB" id="A0AAN6ELL1"/>
<dbReference type="PANTHER" id="PTHR16684:SF11">
    <property type="entry name" value="CENTROMERE PROTEIN C"/>
    <property type="match status" value="1"/>
</dbReference>
<feature type="region of interest" description="Disordered" evidence="7">
    <location>
        <begin position="444"/>
        <end position="495"/>
    </location>
</feature>
<feature type="compositionally biased region" description="Polar residues" evidence="7">
    <location>
        <begin position="151"/>
        <end position="165"/>
    </location>
</feature>
<feature type="compositionally biased region" description="Basic residues" evidence="7">
    <location>
        <begin position="445"/>
        <end position="461"/>
    </location>
</feature>
<dbReference type="InterPro" id="IPR014710">
    <property type="entry name" value="RmlC-like_jellyroll"/>
</dbReference>
<dbReference type="GO" id="GO:0051382">
    <property type="term" value="P:kinetochore assembly"/>
    <property type="evidence" value="ECO:0007669"/>
    <property type="project" value="InterPro"/>
</dbReference>
<comment type="function">
    <text evidence="5">Component of the kinetochore, a multiprotein complex that assembles on centromeric DNA and attaches chromosomes to spindle microtubules, mediating chromosome segregation and sister chromatid segregation during meiosis and mitosis. Component of the inner kinetochore constitutive centromere-associated network (CCAN), which serves as a structural platform for outer kinetochore assembly.</text>
</comment>
<dbReference type="GO" id="GO:0005634">
    <property type="term" value="C:nucleus"/>
    <property type="evidence" value="ECO:0007669"/>
    <property type="project" value="UniProtKB-SubCell"/>
</dbReference>
<feature type="compositionally biased region" description="Basic and acidic residues" evidence="7">
    <location>
        <begin position="186"/>
        <end position="197"/>
    </location>
</feature>
<comment type="caution">
    <text evidence="10">The sequence shown here is derived from an EMBL/GenBank/DDBJ whole genome shotgun (WGS) entry which is preliminary data.</text>
</comment>
<evidence type="ECO:0000256" key="3">
    <source>
        <dbReference type="ARBA" id="ARBA00023125"/>
    </source>
</evidence>
<evidence type="ECO:0000256" key="6">
    <source>
        <dbReference type="ARBA" id="ARBA00075033"/>
    </source>
</evidence>
<dbReference type="PANTHER" id="PTHR16684">
    <property type="entry name" value="CENTROMERE PROTEIN C"/>
    <property type="match status" value="1"/>
</dbReference>
<dbReference type="Gene3D" id="2.60.120.10">
    <property type="entry name" value="Jelly Rolls"/>
    <property type="match status" value="1"/>
</dbReference>
<dbReference type="EMBL" id="JAJGCB010000031">
    <property type="protein sequence ID" value="KAJ8986829.1"/>
    <property type="molecule type" value="Genomic_DNA"/>
</dbReference>
<evidence type="ECO:0000256" key="5">
    <source>
        <dbReference type="ARBA" id="ARBA00057947"/>
    </source>
</evidence>
<feature type="compositionally biased region" description="Basic and acidic residues" evidence="7">
    <location>
        <begin position="316"/>
        <end position="327"/>
    </location>
</feature>
<dbReference type="GO" id="GO:0051315">
    <property type="term" value="P:attachment of mitotic spindle microtubules to kinetochore"/>
    <property type="evidence" value="ECO:0007669"/>
    <property type="project" value="TreeGrafter"/>
</dbReference>